<dbReference type="InterPro" id="IPR036070">
    <property type="entry name" value="Nop_dom_sf"/>
</dbReference>
<keyword evidence="3" id="KW-0690">Ribosome biogenesis</keyword>
<dbReference type="InterPro" id="IPR042239">
    <property type="entry name" value="Nop_C"/>
</dbReference>
<dbReference type="SUPFAM" id="SSF89124">
    <property type="entry name" value="Nop domain"/>
    <property type="match status" value="1"/>
</dbReference>
<dbReference type="Proteomes" id="UP000233551">
    <property type="component" value="Unassembled WGS sequence"/>
</dbReference>
<dbReference type="GO" id="GO:0042254">
    <property type="term" value="P:ribosome biogenesis"/>
    <property type="evidence" value="ECO:0007669"/>
    <property type="project" value="UniProtKB-KW"/>
</dbReference>
<dbReference type="GO" id="GO:0032040">
    <property type="term" value="C:small-subunit processome"/>
    <property type="evidence" value="ECO:0007669"/>
    <property type="project" value="InterPro"/>
</dbReference>
<organism evidence="6 7">
    <name type="scientific">Punica granatum</name>
    <name type="common">Pomegranate</name>
    <dbReference type="NCBI Taxonomy" id="22663"/>
    <lineage>
        <taxon>Eukaryota</taxon>
        <taxon>Viridiplantae</taxon>
        <taxon>Streptophyta</taxon>
        <taxon>Embryophyta</taxon>
        <taxon>Tracheophyta</taxon>
        <taxon>Spermatophyta</taxon>
        <taxon>Magnoliopsida</taxon>
        <taxon>eudicotyledons</taxon>
        <taxon>Gunneridae</taxon>
        <taxon>Pentapetalae</taxon>
        <taxon>rosids</taxon>
        <taxon>malvids</taxon>
        <taxon>Myrtales</taxon>
        <taxon>Lythraceae</taxon>
        <taxon>Punica</taxon>
    </lineage>
</organism>
<reference evidence="6 7" key="1">
    <citation type="submission" date="2017-11" db="EMBL/GenBank/DDBJ databases">
        <title>De-novo sequencing of pomegranate (Punica granatum L.) genome.</title>
        <authorList>
            <person name="Akparov Z."/>
            <person name="Amiraslanov A."/>
            <person name="Hajiyeva S."/>
            <person name="Abbasov M."/>
            <person name="Kaur K."/>
            <person name="Hamwieh A."/>
            <person name="Solovyev V."/>
            <person name="Salamov A."/>
            <person name="Braich B."/>
            <person name="Kosarev P."/>
            <person name="Mahmoud A."/>
            <person name="Hajiyev E."/>
            <person name="Babayeva S."/>
            <person name="Izzatullayeva V."/>
            <person name="Mammadov A."/>
            <person name="Mammadov A."/>
            <person name="Sharifova S."/>
            <person name="Ojaghi J."/>
            <person name="Eynullazada K."/>
            <person name="Bayramov B."/>
            <person name="Abdulazimova A."/>
            <person name="Shahmuradov I."/>
        </authorList>
    </citation>
    <scope>NUCLEOTIDE SEQUENCE [LARGE SCALE GENOMIC DNA]</scope>
    <source>
        <strain evidence="7">cv. AG2017</strain>
        <tissue evidence="6">Leaf</tissue>
    </source>
</reference>
<dbReference type="InterPro" id="IPR002687">
    <property type="entry name" value="Nop_dom"/>
</dbReference>
<evidence type="ECO:0000256" key="3">
    <source>
        <dbReference type="ARBA" id="ARBA00022517"/>
    </source>
</evidence>
<dbReference type="PANTHER" id="PTHR10894">
    <property type="entry name" value="NUCLEOLAR PROTEIN 5 NUCLEOLAR PROTEIN NOP5 NOP58"/>
    <property type="match status" value="1"/>
</dbReference>
<dbReference type="STRING" id="22663.A0A2I0I247"/>
<evidence type="ECO:0000256" key="4">
    <source>
        <dbReference type="ARBA" id="ARBA00023242"/>
    </source>
</evidence>
<dbReference type="GO" id="GO:0030515">
    <property type="term" value="F:snoRNA binding"/>
    <property type="evidence" value="ECO:0007669"/>
    <property type="project" value="InterPro"/>
</dbReference>
<dbReference type="Gene3D" id="1.10.246.90">
    <property type="entry name" value="Nop domain"/>
    <property type="match status" value="1"/>
</dbReference>
<comment type="similarity">
    <text evidence="2">Belongs to the NOP5/NOP56 family.</text>
</comment>
<dbReference type="PANTHER" id="PTHR10894:SF0">
    <property type="entry name" value="NUCLEOLAR PROTEIN 56"/>
    <property type="match status" value="1"/>
</dbReference>
<evidence type="ECO:0000256" key="2">
    <source>
        <dbReference type="ARBA" id="ARBA00009211"/>
    </source>
</evidence>
<dbReference type="FunFam" id="1.10.287.4070:FF:000002">
    <property type="entry name" value="Nucleolar protein 56"/>
    <property type="match status" value="1"/>
</dbReference>
<proteinExistence type="inferred from homology"/>
<name>A0A2I0I247_PUNGR</name>
<evidence type="ECO:0000313" key="6">
    <source>
        <dbReference type="EMBL" id="PKI38074.1"/>
    </source>
</evidence>
<dbReference type="GeneID" id="116187606"/>
<dbReference type="InterPro" id="IPR012976">
    <property type="entry name" value="NOSIC"/>
</dbReference>
<sequence>MALYLLYESASGYALLLAHGLDEIGQNTEAVRSSVSDLNRFGKVAKLVAFNPFESALDALNQCNSVSEGIMTDELRNFLEINLPKVKDGKKAKFSLGVAEPKIGSHIFEVTKIPCQSNEFVLELLRGVRLHFDRFIKDLKPGDLEKAQLGLGHSYSRAKVKFNVNRVDNMVIQAIFLLDTLDKDVNSFSMRVREWYSWHFPELVKIVNDNYLYAKVAKYIEDRSKLAEDKIPGLTDIIGDEDKAKEIVEAAKASMGQELSPIDLINVQQFAEKVMGLSEYRKKLYDYLVTKMNDIAPNLAALIGEVVGARLISHAGSLTNLAKCPSSTLQILGAEKALFRALKTRGNTPKYGLIFHSSFIGRASARNKGRMARYLANKCSIASRIDCFSERGSTIFGEKLREQVEGRLDFYDKGIAPLKNIDVMKSAIESTANKDKEMETEEPVDASAKKSKKKKSKSAGAEDGEAMVEDKLTGAANGEAEEEPKSKKKKEKRKLDEEEQGKAEDKSNGANGLEAVEDGTTTKKKKKKKSKDEGGEELQAASDMEKKKKKKKSKGED</sequence>
<dbReference type="AlphaFoldDB" id="A0A2I0I247"/>
<comment type="caution">
    <text evidence="6">The sequence shown here is derived from an EMBL/GenBank/DDBJ whole genome shotgun (WGS) entry which is preliminary data.</text>
</comment>
<dbReference type="InterPro" id="IPR045056">
    <property type="entry name" value="Nop56/Nop58"/>
</dbReference>
<dbReference type="InterPro" id="IPR012974">
    <property type="entry name" value="NOP58/56_N"/>
</dbReference>
<dbReference type="OrthoDB" id="6780543at2759"/>
<dbReference type="Pfam" id="PF08156">
    <property type="entry name" value="NOP5NT"/>
    <property type="match status" value="1"/>
</dbReference>
<comment type="subcellular location">
    <subcellularLocation>
        <location evidence="1">Nucleus</location>
        <location evidence="1">Nucleolus</location>
    </subcellularLocation>
</comment>
<protein>
    <recommendedName>
        <fullName evidence="5">Nucleolar protein 56</fullName>
    </recommendedName>
</protein>
<dbReference type="Gene3D" id="1.10.287.4070">
    <property type="match status" value="1"/>
</dbReference>
<keyword evidence="4" id="KW-0539">Nucleus</keyword>
<evidence type="ECO:0000256" key="5">
    <source>
        <dbReference type="ARBA" id="ARBA00040742"/>
    </source>
</evidence>
<dbReference type="SMART" id="SM00931">
    <property type="entry name" value="NOSIC"/>
    <property type="match status" value="1"/>
</dbReference>
<dbReference type="EMBL" id="PGOL01004226">
    <property type="protein sequence ID" value="PKI38074.1"/>
    <property type="molecule type" value="Genomic_DNA"/>
</dbReference>
<dbReference type="GO" id="GO:0031428">
    <property type="term" value="C:box C/D methylation guide snoRNP complex"/>
    <property type="evidence" value="ECO:0007669"/>
    <property type="project" value="InterPro"/>
</dbReference>
<gene>
    <name evidence="6" type="ORF">CRG98_041543</name>
</gene>
<evidence type="ECO:0000256" key="1">
    <source>
        <dbReference type="ARBA" id="ARBA00004604"/>
    </source>
</evidence>
<dbReference type="FunFam" id="1.10.246.90:FF:000001">
    <property type="entry name" value="Nucleolar protein 56"/>
    <property type="match status" value="1"/>
</dbReference>
<dbReference type="Pfam" id="PF01798">
    <property type="entry name" value="Nop"/>
    <property type="match status" value="1"/>
</dbReference>
<accession>A0A2I0I247</accession>
<keyword evidence="7" id="KW-1185">Reference proteome</keyword>
<dbReference type="PROSITE" id="PS51358">
    <property type="entry name" value="NOP"/>
    <property type="match status" value="1"/>
</dbReference>
<evidence type="ECO:0000313" key="7">
    <source>
        <dbReference type="Proteomes" id="UP000233551"/>
    </source>
</evidence>